<protein>
    <submittedName>
        <fullName evidence="10">GTPase ObgE</fullName>
    </submittedName>
</protein>
<evidence type="ECO:0000259" key="9">
    <source>
        <dbReference type="PROSITE" id="PS51883"/>
    </source>
</evidence>
<dbReference type="InterPro" id="IPR006073">
    <property type="entry name" value="GTP-bd"/>
</dbReference>
<dbReference type="SUPFAM" id="SSF52540">
    <property type="entry name" value="P-loop containing nucleoside triphosphate hydrolases"/>
    <property type="match status" value="1"/>
</dbReference>
<proteinExistence type="inferred from homology"/>
<dbReference type="EMBL" id="JADHQC010000011">
    <property type="protein sequence ID" value="MBL6811787.1"/>
    <property type="molecule type" value="Genomic_DNA"/>
</dbReference>
<dbReference type="Pfam" id="PF01018">
    <property type="entry name" value="GTP1_OBG"/>
    <property type="match status" value="1"/>
</dbReference>
<comment type="caution">
    <text evidence="10">The sequence shown here is derived from an EMBL/GenBank/DDBJ whole genome shotgun (WGS) entry which is preliminary data.</text>
</comment>
<accession>A0A937LEE9</accession>
<dbReference type="Gene3D" id="2.70.210.12">
    <property type="entry name" value="GTP1/OBG domain"/>
    <property type="match status" value="1"/>
</dbReference>
<gene>
    <name evidence="10" type="primary">obgE</name>
    <name evidence="10" type="ORF">ISQ63_02750</name>
</gene>
<dbReference type="Gene3D" id="3.40.50.300">
    <property type="entry name" value="P-loop containing nucleotide triphosphate hydrolases"/>
    <property type="match status" value="1"/>
</dbReference>
<dbReference type="Pfam" id="PF01926">
    <property type="entry name" value="MMR_HSR1"/>
    <property type="match status" value="1"/>
</dbReference>
<dbReference type="InterPro" id="IPR031167">
    <property type="entry name" value="G_OBG"/>
</dbReference>
<dbReference type="FunFam" id="2.70.210.12:FF:000001">
    <property type="entry name" value="GTPase Obg"/>
    <property type="match status" value="1"/>
</dbReference>
<evidence type="ECO:0000259" key="8">
    <source>
        <dbReference type="PROSITE" id="PS51710"/>
    </source>
</evidence>
<dbReference type="SUPFAM" id="SSF82051">
    <property type="entry name" value="Obg GTP-binding protein N-terminal domain"/>
    <property type="match status" value="1"/>
</dbReference>
<evidence type="ECO:0000313" key="11">
    <source>
        <dbReference type="Proteomes" id="UP000744438"/>
    </source>
</evidence>
<reference evidence="10" key="1">
    <citation type="submission" date="2020-10" db="EMBL/GenBank/DDBJ databases">
        <title>Microbiome of the Black Sea water column analyzed by genome centric metagenomics.</title>
        <authorList>
            <person name="Cabello-Yeves P.J."/>
            <person name="Callieri C."/>
            <person name="Picazo A."/>
            <person name="Mehrshad M."/>
            <person name="Haro-Moreno J.M."/>
            <person name="Roda-Garcia J."/>
            <person name="Dzembekova N."/>
            <person name="Slabakova V."/>
            <person name="Slabakova N."/>
            <person name="Moncheva S."/>
            <person name="Rodriguez-Valera F."/>
        </authorList>
    </citation>
    <scope>NUCLEOTIDE SEQUENCE</scope>
    <source>
        <strain evidence="10">BS307-5m-G49</strain>
    </source>
</reference>
<dbReference type="GO" id="GO:0043022">
    <property type="term" value="F:ribosome binding"/>
    <property type="evidence" value="ECO:0007669"/>
    <property type="project" value="UniProtKB-ARBA"/>
</dbReference>
<dbReference type="CDD" id="cd01898">
    <property type="entry name" value="Obg"/>
    <property type="match status" value="1"/>
</dbReference>
<evidence type="ECO:0000313" key="10">
    <source>
        <dbReference type="EMBL" id="MBL6811787.1"/>
    </source>
</evidence>
<sequence>MRFIDEAVIEISSGDGGNGCLSFRREKFIPKGGPDGGDGGKGGNINFIAKESLHTLQDFKLKRKYKAQNGRQGKGKNMHGKDGEDTILEVPLGTILINDETDELLCDLTKSNQVYTAVTGGKGGLGNARFKTSTNRAPRKTTEGKLGEIVKIRLELKVLADVGLLGKPNAGKSTLISKISSAKPKIADYPFTTLSPNLGVVKINSYSSFVVADIPGLIPGASDGIGLGIEFLKHLSRVEILLHLIDVEEGDSEKI</sequence>
<feature type="domain" description="Obg" evidence="9">
    <location>
        <begin position="1"/>
        <end position="159"/>
    </location>
</feature>
<dbReference type="InterPro" id="IPR036726">
    <property type="entry name" value="GTP1_OBG_dom_sf"/>
</dbReference>
<evidence type="ECO:0000256" key="3">
    <source>
        <dbReference type="ARBA" id="ARBA00022723"/>
    </source>
</evidence>
<evidence type="ECO:0000256" key="6">
    <source>
        <dbReference type="ARBA" id="ARBA00022842"/>
    </source>
</evidence>
<dbReference type="PROSITE" id="PS00905">
    <property type="entry name" value="GTP1_OBG"/>
    <property type="match status" value="1"/>
</dbReference>
<evidence type="ECO:0000256" key="4">
    <source>
        <dbReference type="ARBA" id="ARBA00022741"/>
    </source>
</evidence>
<keyword evidence="4" id="KW-0547">Nucleotide-binding</keyword>
<keyword evidence="3" id="KW-0479">Metal-binding</keyword>
<dbReference type="NCBIfam" id="TIGR02729">
    <property type="entry name" value="Obg_CgtA"/>
    <property type="match status" value="1"/>
</dbReference>
<dbReference type="AlphaFoldDB" id="A0A937LEE9"/>
<organism evidence="10 11">
    <name type="scientific">SAR86 cluster bacterium</name>
    <dbReference type="NCBI Taxonomy" id="2030880"/>
    <lineage>
        <taxon>Bacteria</taxon>
        <taxon>Pseudomonadati</taxon>
        <taxon>Pseudomonadota</taxon>
        <taxon>Gammaproteobacteria</taxon>
        <taxon>SAR86 cluster</taxon>
    </lineage>
</organism>
<dbReference type="PROSITE" id="PS51710">
    <property type="entry name" value="G_OBG"/>
    <property type="match status" value="1"/>
</dbReference>
<dbReference type="PANTHER" id="PTHR11702">
    <property type="entry name" value="DEVELOPMENTALLY REGULATED GTP-BINDING PROTEIN-RELATED"/>
    <property type="match status" value="1"/>
</dbReference>
<dbReference type="InterPro" id="IPR045086">
    <property type="entry name" value="OBG_GTPase"/>
</dbReference>
<dbReference type="GO" id="GO:0003924">
    <property type="term" value="F:GTPase activity"/>
    <property type="evidence" value="ECO:0007669"/>
    <property type="project" value="InterPro"/>
</dbReference>
<dbReference type="PANTHER" id="PTHR11702:SF31">
    <property type="entry name" value="MITOCHONDRIAL RIBOSOME-ASSOCIATED GTPASE 2"/>
    <property type="match status" value="1"/>
</dbReference>
<dbReference type="InterPro" id="IPR006074">
    <property type="entry name" value="GTP1-OBG_CS"/>
</dbReference>
<evidence type="ECO:0000256" key="7">
    <source>
        <dbReference type="ARBA" id="ARBA00023134"/>
    </source>
</evidence>
<keyword evidence="7" id="KW-0342">GTP-binding</keyword>
<dbReference type="GO" id="GO:0005525">
    <property type="term" value="F:GTP binding"/>
    <property type="evidence" value="ECO:0007669"/>
    <property type="project" value="UniProtKB-KW"/>
</dbReference>
<evidence type="ECO:0000256" key="1">
    <source>
        <dbReference type="ARBA" id="ARBA00007699"/>
    </source>
</evidence>
<dbReference type="Proteomes" id="UP000744438">
    <property type="component" value="Unassembled WGS sequence"/>
</dbReference>
<feature type="non-terminal residue" evidence="10">
    <location>
        <position position="255"/>
    </location>
</feature>
<dbReference type="PRINTS" id="PR00326">
    <property type="entry name" value="GTP1OBG"/>
</dbReference>
<name>A0A937LEE9_9GAMM</name>
<dbReference type="NCBIfam" id="NF008956">
    <property type="entry name" value="PRK12299.1"/>
    <property type="match status" value="1"/>
</dbReference>
<dbReference type="HAMAP" id="MF_01454">
    <property type="entry name" value="GTPase_Obg"/>
    <property type="match status" value="1"/>
</dbReference>
<dbReference type="InterPro" id="IPR006169">
    <property type="entry name" value="GTP1_OBG_dom"/>
</dbReference>
<evidence type="ECO:0000256" key="5">
    <source>
        <dbReference type="ARBA" id="ARBA00022801"/>
    </source>
</evidence>
<dbReference type="GO" id="GO:0000287">
    <property type="term" value="F:magnesium ion binding"/>
    <property type="evidence" value="ECO:0007669"/>
    <property type="project" value="InterPro"/>
</dbReference>
<dbReference type="InterPro" id="IPR027417">
    <property type="entry name" value="P-loop_NTPase"/>
</dbReference>
<dbReference type="PIRSF" id="PIRSF002401">
    <property type="entry name" value="GTP_bd_Obg/CgtA"/>
    <property type="match status" value="1"/>
</dbReference>
<evidence type="ECO:0000256" key="2">
    <source>
        <dbReference type="ARBA" id="ARBA00022490"/>
    </source>
</evidence>
<keyword evidence="6" id="KW-0460">Magnesium</keyword>
<keyword evidence="5" id="KW-0378">Hydrolase</keyword>
<dbReference type="GO" id="GO:0042254">
    <property type="term" value="P:ribosome biogenesis"/>
    <property type="evidence" value="ECO:0007669"/>
    <property type="project" value="UniProtKB-UniRule"/>
</dbReference>
<dbReference type="InterPro" id="IPR014100">
    <property type="entry name" value="GTP-bd_Obg/CgtA"/>
</dbReference>
<comment type="similarity">
    <text evidence="1">Belongs to the TRAFAC class OBG-HflX-like GTPase superfamily. OBG GTPase family.</text>
</comment>
<keyword evidence="2" id="KW-0963">Cytoplasm</keyword>
<feature type="domain" description="OBG-type G" evidence="8">
    <location>
        <begin position="160"/>
        <end position="255"/>
    </location>
</feature>
<dbReference type="PROSITE" id="PS51883">
    <property type="entry name" value="OBG"/>
    <property type="match status" value="1"/>
</dbReference>